<evidence type="ECO:0000313" key="2">
    <source>
        <dbReference type="EMBL" id="KAK8837666.1"/>
    </source>
</evidence>
<feature type="compositionally biased region" description="Polar residues" evidence="1">
    <location>
        <begin position="231"/>
        <end position="240"/>
    </location>
</feature>
<proteinExistence type="predicted"/>
<organism evidence="2 3">
    <name type="scientific">Tritrichomonas musculus</name>
    <dbReference type="NCBI Taxonomy" id="1915356"/>
    <lineage>
        <taxon>Eukaryota</taxon>
        <taxon>Metamonada</taxon>
        <taxon>Parabasalia</taxon>
        <taxon>Tritrichomonadida</taxon>
        <taxon>Tritrichomonadidae</taxon>
        <taxon>Tritrichomonas</taxon>
    </lineage>
</organism>
<evidence type="ECO:0000313" key="3">
    <source>
        <dbReference type="Proteomes" id="UP001470230"/>
    </source>
</evidence>
<feature type="region of interest" description="Disordered" evidence="1">
    <location>
        <begin position="190"/>
        <end position="240"/>
    </location>
</feature>
<name>A0ABR2GVH6_9EUKA</name>
<sequence>MTTVVFGIEIYIHKIDFTNVSSFPSLNVIIENKDPTTILPYSKEVHPGTVWTIGNVYQLIYIIDAFENCNSCPITFELVSPVETTAIGKCTLELKPLICDSIAAHGYSPIASQTTSFRDFERREVASITFDIRTVLFQMCLRTAAKVISEVSDISKSKHYHFTGKSTSISDYNADDYPSSIKPFSSYKNIPNYSKKTNNNTKPDEKRKQVLVDQKAGTTNSHRRRRSSTSKLSHIRNSYD</sequence>
<gene>
    <name evidence="2" type="ORF">M9Y10_036201</name>
</gene>
<feature type="compositionally biased region" description="Polar residues" evidence="1">
    <location>
        <begin position="190"/>
        <end position="201"/>
    </location>
</feature>
<dbReference type="EMBL" id="JAPFFF010000058">
    <property type="protein sequence ID" value="KAK8837666.1"/>
    <property type="molecule type" value="Genomic_DNA"/>
</dbReference>
<accession>A0ABR2GVH6</accession>
<keyword evidence="3" id="KW-1185">Reference proteome</keyword>
<protein>
    <submittedName>
        <fullName evidence="2">Uncharacterized protein</fullName>
    </submittedName>
</protein>
<comment type="caution">
    <text evidence="2">The sequence shown here is derived from an EMBL/GenBank/DDBJ whole genome shotgun (WGS) entry which is preliminary data.</text>
</comment>
<dbReference type="Proteomes" id="UP001470230">
    <property type="component" value="Unassembled WGS sequence"/>
</dbReference>
<evidence type="ECO:0000256" key="1">
    <source>
        <dbReference type="SAM" id="MobiDB-lite"/>
    </source>
</evidence>
<reference evidence="2 3" key="1">
    <citation type="submission" date="2024-04" db="EMBL/GenBank/DDBJ databases">
        <title>Tritrichomonas musculus Genome.</title>
        <authorList>
            <person name="Alves-Ferreira E."/>
            <person name="Grigg M."/>
            <person name="Lorenzi H."/>
            <person name="Galac M."/>
        </authorList>
    </citation>
    <scope>NUCLEOTIDE SEQUENCE [LARGE SCALE GENOMIC DNA]</scope>
    <source>
        <strain evidence="2 3">EAF2021</strain>
    </source>
</reference>